<keyword evidence="2" id="KW-0808">Transferase</keyword>
<dbReference type="Gene3D" id="3.40.1190.20">
    <property type="match status" value="1"/>
</dbReference>
<evidence type="ECO:0000313" key="7">
    <source>
        <dbReference type="EMBL" id="GLS03535.1"/>
    </source>
</evidence>
<sequence>MSTRFVVFGEALTDFIREEGAHWRAVAGGSCWNVARVGARLGVGTGFAGAVSRDVFGDELAQLSADAGLDLRFLQRLDKSPFLAIVPSKHPPSYFFVGDDSADLHFDPERLPQGWLDAAQTVHFGSISLVRQPLAARLLTLARQVKAAGRAICFDPNHRDLMDQRYTPTLQAMAGLADYIKVSDEDLAKLFPAQDAAQALATLRGWAPDAQILFTRGGDGMTLLTPQGDHSRPVFPVQVADTVGAGDASMGGWMTSLLTRPDATPAAHLDFAAATAALACTHHGAYAPTREEVERLLG</sequence>
<name>A0ABQ6BNE9_9NEIS</name>
<evidence type="ECO:0000256" key="5">
    <source>
        <dbReference type="ARBA" id="ARBA00022840"/>
    </source>
</evidence>
<organism evidence="7 8">
    <name type="scientific">Chitiniphilus shinanonensis</name>
    <dbReference type="NCBI Taxonomy" id="553088"/>
    <lineage>
        <taxon>Bacteria</taxon>
        <taxon>Pseudomonadati</taxon>
        <taxon>Pseudomonadota</taxon>
        <taxon>Betaproteobacteria</taxon>
        <taxon>Neisseriales</taxon>
        <taxon>Chitinibacteraceae</taxon>
        <taxon>Chitiniphilus</taxon>
    </lineage>
</organism>
<dbReference type="PANTHER" id="PTHR43085:SF1">
    <property type="entry name" value="PSEUDOURIDINE KINASE-RELATED"/>
    <property type="match status" value="1"/>
</dbReference>
<comment type="similarity">
    <text evidence="1">Belongs to the carbohydrate kinase PfkB family.</text>
</comment>
<protein>
    <submittedName>
        <fullName evidence="7">Fructokinase</fullName>
    </submittedName>
</protein>
<dbReference type="RefSeq" id="WP_018748174.1">
    <property type="nucleotide sequence ID" value="NZ_BSOZ01000006.1"/>
</dbReference>
<reference evidence="8" key="1">
    <citation type="journal article" date="2019" name="Int. J. Syst. Evol. Microbiol.">
        <title>The Global Catalogue of Microorganisms (GCM) 10K type strain sequencing project: providing services to taxonomists for standard genome sequencing and annotation.</title>
        <authorList>
            <consortium name="The Broad Institute Genomics Platform"/>
            <consortium name="The Broad Institute Genome Sequencing Center for Infectious Disease"/>
            <person name="Wu L."/>
            <person name="Ma J."/>
        </authorList>
    </citation>
    <scope>NUCLEOTIDE SEQUENCE [LARGE SCALE GENOMIC DNA]</scope>
    <source>
        <strain evidence="8">NBRC 104970</strain>
    </source>
</reference>
<keyword evidence="5" id="KW-0067">ATP-binding</keyword>
<dbReference type="Pfam" id="PF00294">
    <property type="entry name" value="PfkB"/>
    <property type="match status" value="1"/>
</dbReference>
<dbReference type="EMBL" id="BSOZ01000006">
    <property type="protein sequence ID" value="GLS03535.1"/>
    <property type="molecule type" value="Genomic_DNA"/>
</dbReference>
<evidence type="ECO:0000259" key="6">
    <source>
        <dbReference type="Pfam" id="PF00294"/>
    </source>
</evidence>
<dbReference type="CDD" id="cd01167">
    <property type="entry name" value="bac_FRK"/>
    <property type="match status" value="1"/>
</dbReference>
<evidence type="ECO:0000256" key="3">
    <source>
        <dbReference type="ARBA" id="ARBA00022741"/>
    </source>
</evidence>
<comment type="caution">
    <text evidence="7">The sequence shown here is derived from an EMBL/GenBank/DDBJ whole genome shotgun (WGS) entry which is preliminary data.</text>
</comment>
<evidence type="ECO:0000256" key="2">
    <source>
        <dbReference type="ARBA" id="ARBA00022679"/>
    </source>
</evidence>
<evidence type="ECO:0000313" key="8">
    <source>
        <dbReference type="Proteomes" id="UP001156836"/>
    </source>
</evidence>
<dbReference type="Proteomes" id="UP001156836">
    <property type="component" value="Unassembled WGS sequence"/>
</dbReference>
<proteinExistence type="inferred from homology"/>
<dbReference type="SUPFAM" id="SSF53613">
    <property type="entry name" value="Ribokinase-like"/>
    <property type="match status" value="1"/>
</dbReference>
<evidence type="ECO:0000256" key="4">
    <source>
        <dbReference type="ARBA" id="ARBA00022777"/>
    </source>
</evidence>
<evidence type="ECO:0000256" key="1">
    <source>
        <dbReference type="ARBA" id="ARBA00010688"/>
    </source>
</evidence>
<keyword evidence="4" id="KW-0418">Kinase</keyword>
<dbReference type="PANTHER" id="PTHR43085">
    <property type="entry name" value="HEXOKINASE FAMILY MEMBER"/>
    <property type="match status" value="1"/>
</dbReference>
<keyword evidence="3" id="KW-0547">Nucleotide-binding</keyword>
<dbReference type="InterPro" id="IPR011611">
    <property type="entry name" value="PfkB_dom"/>
</dbReference>
<gene>
    <name evidence="7" type="ORF">GCM10007860_06800</name>
</gene>
<feature type="domain" description="Carbohydrate kinase PfkB" evidence="6">
    <location>
        <begin position="3"/>
        <end position="289"/>
    </location>
</feature>
<dbReference type="InterPro" id="IPR050306">
    <property type="entry name" value="PfkB_Carbo_kinase"/>
</dbReference>
<keyword evidence="8" id="KW-1185">Reference proteome</keyword>
<dbReference type="InterPro" id="IPR029056">
    <property type="entry name" value="Ribokinase-like"/>
</dbReference>
<accession>A0ABQ6BNE9</accession>